<gene>
    <name evidence="3" type="ORF">DBRI00130_LOCUS21078</name>
    <name evidence="2" type="ORF">DBRI1063_LOCUS15767</name>
</gene>
<name>A0A6U3YNB2_9STRA</name>
<feature type="domain" description="SET" evidence="1">
    <location>
        <begin position="12"/>
        <end position="196"/>
    </location>
</feature>
<sequence length="228" mass="25723">MPRHGTKRNADKPVILPQTRPTVDKPVQCWAHSQSGVRCVRRVTPREDEPLPIPYCEMHLKHGDGALKVVPHPFAGKCLVARYDLPPKYKIAFWGNRGPCKNCSEEDRAISYYPPDRHTGKNKDADGTIRTNYNGVLNPGGTGDLIQFAACPGPGERQNMRSTFQYWGVRNGKIGGLEFVTLDSIPKNTQLCHWYGPGWWSARGVKRKDVGTKRYPVPKRLKQRKVHG</sequence>
<reference evidence="3" key="1">
    <citation type="submission" date="2021-01" db="EMBL/GenBank/DDBJ databases">
        <authorList>
            <person name="Corre E."/>
            <person name="Pelletier E."/>
            <person name="Niang G."/>
            <person name="Scheremetjew M."/>
            <person name="Finn R."/>
            <person name="Kale V."/>
            <person name="Holt S."/>
            <person name="Cochrane G."/>
            <person name="Meng A."/>
            <person name="Brown T."/>
            <person name="Cohen L."/>
        </authorList>
    </citation>
    <scope>NUCLEOTIDE SEQUENCE</scope>
    <source>
        <strain evidence="3">GSO104</strain>
        <strain evidence="2">Pop2</strain>
    </source>
</reference>
<evidence type="ECO:0000313" key="3">
    <source>
        <dbReference type="EMBL" id="CAE4618976.1"/>
    </source>
</evidence>
<accession>A0A6U3YNB2</accession>
<dbReference type="PROSITE" id="PS50280">
    <property type="entry name" value="SET"/>
    <property type="match status" value="1"/>
</dbReference>
<dbReference type="EMBL" id="HBNS01026781">
    <property type="protein sequence ID" value="CAE4618976.1"/>
    <property type="molecule type" value="Transcribed_RNA"/>
</dbReference>
<organism evidence="3">
    <name type="scientific">Ditylum brightwellii</name>
    <dbReference type="NCBI Taxonomy" id="49249"/>
    <lineage>
        <taxon>Eukaryota</taxon>
        <taxon>Sar</taxon>
        <taxon>Stramenopiles</taxon>
        <taxon>Ochrophyta</taxon>
        <taxon>Bacillariophyta</taxon>
        <taxon>Mediophyceae</taxon>
        <taxon>Lithodesmiophycidae</taxon>
        <taxon>Lithodesmiales</taxon>
        <taxon>Lithodesmiaceae</taxon>
        <taxon>Ditylum</taxon>
    </lineage>
</organism>
<proteinExistence type="predicted"/>
<protein>
    <recommendedName>
        <fullName evidence="1">SET domain-containing protein</fullName>
    </recommendedName>
</protein>
<dbReference type="EMBL" id="HBGN01024657">
    <property type="protein sequence ID" value="CAD9339401.1"/>
    <property type="molecule type" value="Transcribed_RNA"/>
</dbReference>
<evidence type="ECO:0000259" key="1">
    <source>
        <dbReference type="PROSITE" id="PS50280"/>
    </source>
</evidence>
<evidence type="ECO:0000313" key="2">
    <source>
        <dbReference type="EMBL" id="CAD9339401.1"/>
    </source>
</evidence>
<dbReference type="InterPro" id="IPR001214">
    <property type="entry name" value="SET_dom"/>
</dbReference>
<dbReference type="AlphaFoldDB" id="A0A6U3YNB2"/>